<evidence type="ECO:0000313" key="3">
    <source>
        <dbReference type="EMBL" id="KAL1526549.1"/>
    </source>
</evidence>
<keyword evidence="1" id="KW-0677">Repeat</keyword>
<feature type="compositionally biased region" description="Basic residues" evidence="2">
    <location>
        <begin position="1"/>
        <end position="10"/>
    </location>
</feature>
<name>A0AB34JXW4_PRYPA</name>
<dbReference type="PANTHER" id="PTHR43215">
    <property type="entry name" value="RADIAL SPOKE HEAD 1 HOMOLOG"/>
    <property type="match status" value="1"/>
</dbReference>
<dbReference type="InterPro" id="IPR003409">
    <property type="entry name" value="MORN"/>
</dbReference>
<proteinExistence type="predicted"/>
<comment type="caution">
    <text evidence="3">The sequence shown here is derived from an EMBL/GenBank/DDBJ whole genome shotgun (WGS) entry which is preliminary data.</text>
</comment>
<accession>A0AB34JXW4</accession>
<sequence>MGCGCSKKKSAPPEEQGLLAQAERIREQNLAEAARKRREEEARAAAQPAAEKSADLISYSDEPPPLTTLVDTGCVIPDEAKGPYDLGAYHSNTSGAHRGFQTEAGMQTWFRENQAALGAHTSWASIDFEAVGAVDPDWMLGYGRVGGKGANLKAIRPKVIAAQKAMCEAYARVYTSTRAEQQDACDRVEALPEKRQKVVQRGGPSLLVTDLYKGALCSLPELWRFGHDAIAASGESGVEVVWGIKRPLRLWTKVQMKYEGDMCQVTDCARLSLAFATVDGLERAGRYALEAAACCTLKNRTAHPTSEGYRDLLFTVALQDEYVCEVQMHLAPLLHARPAGAGARMHKICRRVLAGPVVRSDTYCLAIEDGSPTGEGERNDAGERDGMGTMVFASGDMYVGQWKADRMEGEGTYYFAISTGSKYVGQWKADKMDGQGTYYFADGSTYVGNFKEGMMDGEGTHFFADGNKYVGGYSRDKKHGRGTYTYANGDNFTGEYFEGQKNGEASYYFAASGTTFVGRYKADRRDGGGTYLYQDGTVEVSDHMGGEKHGEGVKWSVDRATAWRLQRGVVGEEISLEEAAGIAERIGRPVPEKTLSAEPEESPSASSPVPEPA</sequence>
<evidence type="ECO:0000256" key="1">
    <source>
        <dbReference type="ARBA" id="ARBA00022737"/>
    </source>
</evidence>
<evidence type="ECO:0000313" key="4">
    <source>
        <dbReference type="Proteomes" id="UP001515480"/>
    </source>
</evidence>
<dbReference type="AlphaFoldDB" id="A0AB34JXW4"/>
<keyword evidence="4" id="KW-1185">Reference proteome</keyword>
<feature type="region of interest" description="Disordered" evidence="2">
    <location>
        <begin position="1"/>
        <end position="62"/>
    </location>
</feature>
<feature type="compositionally biased region" description="Basic and acidic residues" evidence="2">
    <location>
        <begin position="23"/>
        <end position="43"/>
    </location>
</feature>
<reference evidence="3 4" key="1">
    <citation type="journal article" date="2024" name="Science">
        <title>Giant polyketide synthase enzymes in the biosynthesis of giant marine polyether toxins.</title>
        <authorList>
            <person name="Fallon T.R."/>
            <person name="Shende V.V."/>
            <person name="Wierzbicki I.H."/>
            <person name="Pendleton A.L."/>
            <person name="Watervoot N.F."/>
            <person name="Auber R.P."/>
            <person name="Gonzalez D.J."/>
            <person name="Wisecaver J.H."/>
            <person name="Moore B.S."/>
        </authorList>
    </citation>
    <scope>NUCLEOTIDE SEQUENCE [LARGE SCALE GENOMIC DNA]</scope>
    <source>
        <strain evidence="3 4">12B1</strain>
    </source>
</reference>
<gene>
    <name evidence="3" type="ORF">AB1Y20_015257</name>
</gene>
<dbReference type="Pfam" id="PF02493">
    <property type="entry name" value="MORN"/>
    <property type="match status" value="7"/>
</dbReference>
<dbReference type="Proteomes" id="UP001515480">
    <property type="component" value="Unassembled WGS sequence"/>
</dbReference>
<dbReference type="SUPFAM" id="SSF82185">
    <property type="entry name" value="Histone H3 K4-specific methyltransferase SET7/9 N-terminal domain"/>
    <property type="match status" value="2"/>
</dbReference>
<feature type="compositionally biased region" description="Low complexity" evidence="2">
    <location>
        <begin position="602"/>
        <end position="613"/>
    </location>
</feature>
<protein>
    <submittedName>
        <fullName evidence="3">Uncharacterized protein</fullName>
    </submittedName>
</protein>
<evidence type="ECO:0000256" key="2">
    <source>
        <dbReference type="SAM" id="MobiDB-lite"/>
    </source>
</evidence>
<dbReference type="PANTHER" id="PTHR43215:SF14">
    <property type="entry name" value="RADIAL SPOKE HEAD 1 HOMOLOG"/>
    <property type="match status" value="1"/>
</dbReference>
<dbReference type="EMBL" id="JBGBPQ010000003">
    <property type="protein sequence ID" value="KAL1526549.1"/>
    <property type="molecule type" value="Genomic_DNA"/>
</dbReference>
<feature type="region of interest" description="Disordered" evidence="2">
    <location>
        <begin position="580"/>
        <end position="613"/>
    </location>
</feature>
<organism evidence="3 4">
    <name type="scientific">Prymnesium parvum</name>
    <name type="common">Toxic golden alga</name>
    <dbReference type="NCBI Taxonomy" id="97485"/>
    <lineage>
        <taxon>Eukaryota</taxon>
        <taxon>Haptista</taxon>
        <taxon>Haptophyta</taxon>
        <taxon>Prymnesiophyceae</taxon>
        <taxon>Prymnesiales</taxon>
        <taxon>Prymnesiaceae</taxon>
        <taxon>Prymnesium</taxon>
    </lineage>
</organism>
<dbReference type="Gene3D" id="2.20.110.10">
    <property type="entry name" value="Histone H3 K4-specific methyltransferase SET7/9 N-terminal domain"/>
    <property type="match status" value="3"/>
</dbReference>
<dbReference type="SMART" id="SM00698">
    <property type="entry name" value="MORN"/>
    <property type="match status" value="6"/>
</dbReference>